<feature type="binding site" evidence="6">
    <location>
        <begin position="16"/>
        <end position="18"/>
    </location>
    <ligand>
        <name>FMN</name>
        <dbReference type="ChEBI" id="CHEBI:58210"/>
    </ligand>
</feature>
<dbReference type="Proteomes" id="UP000680206">
    <property type="component" value="Unassembled WGS sequence"/>
</dbReference>
<dbReference type="Pfam" id="PF02525">
    <property type="entry name" value="Flavodoxin_2"/>
    <property type="match status" value="1"/>
</dbReference>
<feature type="binding site" evidence="6">
    <location>
        <begin position="138"/>
        <end position="141"/>
    </location>
    <ligand>
        <name>FMN</name>
        <dbReference type="ChEBI" id="CHEBI:58210"/>
    </ligand>
</feature>
<comment type="catalytic activity">
    <reaction evidence="5">
        <text>N,N-dimethyl-1,4-phenylenediamine + anthranilate + 2 NAD(+) = 2-(4-dimethylaminophenyl)diazenylbenzoate + 2 NADH + 2 H(+)</text>
        <dbReference type="Rhea" id="RHEA:55872"/>
        <dbReference type="ChEBI" id="CHEBI:15378"/>
        <dbReference type="ChEBI" id="CHEBI:15783"/>
        <dbReference type="ChEBI" id="CHEBI:16567"/>
        <dbReference type="ChEBI" id="CHEBI:57540"/>
        <dbReference type="ChEBI" id="CHEBI:57945"/>
        <dbReference type="ChEBI" id="CHEBI:71579"/>
        <dbReference type="EC" id="1.7.1.17"/>
    </reaction>
    <physiologicalReaction direction="right-to-left" evidence="5">
        <dbReference type="Rhea" id="RHEA:55874"/>
    </physiologicalReaction>
</comment>
<evidence type="ECO:0000256" key="6">
    <source>
        <dbReference type="HAMAP-Rule" id="MF_01216"/>
    </source>
</evidence>
<reference evidence="8 9" key="1">
    <citation type="submission" date="2021-03" db="EMBL/GenBank/DDBJ databases">
        <title>Actinomadura violae sp. nov., isolated from lichen in Thailand.</title>
        <authorList>
            <person name="Kanchanasin P."/>
            <person name="Saeng-In P."/>
            <person name="Phongsopitanun W."/>
            <person name="Yuki M."/>
            <person name="Kudo T."/>
            <person name="Ohkuma M."/>
            <person name="Tanasupawat S."/>
        </authorList>
    </citation>
    <scope>NUCLEOTIDE SEQUENCE [LARGE SCALE GENOMIC DNA]</scope>
    <source>
        <strain evidence="8 9">LCR2-06</strain>
    </source>
</reference>
<keyword evidence="2 6" id="KW-0288">FMN</keyword>
<evidence type="ECO:0000256" key="3">
    <source>
        <dbReference type="ARBA" id="ARBA00023002"/>
    </source>
</evidence>
<dbReference type="SUPFAM" id="SSF52218">
    <property type="entry name" value="Flavoproteins"/>
    <property type="match status" value="1"/>
</dbReference>
<dbReference type="InterPro" id="IPR023048">
    <property type="entry name" value="NADH:quinone_OxRdtase_FMN_depd"/>
</dbReference>
<dbReference type="RefSeq" id="WP_208250927.1">
    <property type="nucleotide sequence ID" value="NZ_JAGEPF010000035.1"/>
</dbReference>
<comment type="caution">
    <text evidence="8">The sequence shown here is derived from an EMBL/GenBank/DDBJ whole genome shotgun (WGS) entry which is preliminary data.</text>
</comment>
<evidence type="ECO:0000313" key="9">
    <source>
        <dbReference type="Proteomes" id="UP000680206"/>
    </source>
</evidence>
<evidence type="ECO:0000256" key="2">
    <source>
        <dbReference type="ARBA" id="ARBA00022643"/>
    </source>
</evidence>
<dbReference type="EC" id="1.7.1.17" evidence="6"/>
<keyword evidence="9" id="KW-1185">Reference proteome</keyword>
<sequence>MARLLHIDSSVQGDGSVSRRLTARAAGVWRAAHPDGTVVYRDLGADPVPHLDSVGGISRLVPREQHTEAQAASWALTEELVGEVAAADTILLGLPLYNYGVPSSVKAWVDHLIAPGLSYRPESMKGLLSGRDFIAIASRGGGYGEGAPKQGWDHATAWLPHGLSLTGLEPRFITTELTLAQHNPAMSSLIPLAEESRRQAEAAIDKLWPPAMTGV</sequence>
<protein>
    <recommendedName>
        <fullName evidence="6">FMN dependent NADH:quinone oxidoreductase</fullName>
        <ecNumber evidence="6">1.6.5.-</ecNumber>
    </recommendedName>
    <alternativeName>
        <fullName evidence="6">Azo-dye reductase</fullName>
    </alternativeName>
    <alternativeName>
        <fullName evidence="6">FMN-dependent NADH-azo compound oxidoreductase</fullName>
    </alternativeName>
    <alternativeName>
        <fullName evidence="6">FMN-dependent NADH-azoreductase</fullName>
        <ecNumber evidence="6">1.7.1.17</ecNumber>
    </alternativeName>
</protein>
<dbReference type="EMBL" id="JAGEPF010000035">
    <property type="protein sequence ID" value="MBO2464447.1"/>
    <property type="molecule type" value="Genomic_DNA"/>
</dbReference>
<feature type="domain" description="Flavodoxin-like fold" evidence="7">
    <location>
        <begin position="3"/>
        <end position="170"/>
    </location>
</feature>
<keyword evidence="1 6" id="KW-0285">Flavoprotein</keyword>
<gene>
    <name evidence="6" type="primary">azoR</name>
    <name evidence="8" type="ORF">J4709_43435</name>
</gene>
<comment type="function">
    <text evidence="6">Also exhibits azoreductase activity. Catalyzes the reductive cleavage of the azo bond in aromatic azo compounds to the corresponding amines.</text>
</comment>
<comment type="catalytic activity">
    <reaction evidence="6">
        <text>2 a quinone + NADH + H(+) = 2 a 1,4-benzosemiquinone + NAD(+)</text>
        <dbReference type="Rhea" id="RHEA:65952"/>
        <dbReference type="ChEBI" id="CHEBI:15378"/>
        <dbReference type="ChEBI" id="CHEBI:57540"/>
        <dbReference type="ChEBI" id="CHEBI:57945"/>
        <dbReference type="ChEBI" id="CHEBI:132124"/>
        <dbReference type="ChEBI" id="CHEBI:134225"/>
    </reaction>
</comment>
<dbReference type="InterPro" id="IPR003680">
    <property type="entry name" value="Flavodoxin_fold"/>
</dbReference>
<dbReference type="HAMAP" id="MF_01216">
    <property type="entry name" value="Azoreductase_type1"/>
    <property type="match status" value="1"/>
</dbReference>
<proteinExistence type="inferred from homology"/>
<keyword evidence="3 6" id="KW-0560">Oxidoreductase</keyword>
<feature type="binding site" evidence="6">
    <location>
        <position position="10"/>
    </location>
    <ligand>
        <name>FMN</name>
        <dbReference type="ChEBI" id="CHEBI:58210"/>
    </ligand>
</feature>
<organism evidence="8 9">
    <name type="scientific">Actinomadura violacea</name>
    <dbReference type="NCBI Taxonomy" id="2819934"/>
    <lineage>
        <taxon>Bacteria</taxon>
        <taxon>Bacillati</taxon>
        <taxon>Actinomycetota</taxon>
        <taxon>Actinomycetes</taxon>
        <taxon>Streptosporangiales</taxon>
        <taxon>Thermomonosporaceae</taxon>
        <taxon>Actinomadura</taxon>
    </lineage>
</organism>
<dbReference type="InterPro" id="IPR050104">
    <property type="entry name" value="FMN-dep_NADH:Q_OxRdtase_AzoR1"/>
</dbReference>
<comment type="cofactor">
    <cofactor evidence="6">
        <name>FMN</name>
        <dbReference type="ChEBI" id="CHEBI:58210"/>
    </cofactor>
    <text evidence="6">Binds 1 FMN per subunit.</text>
</comment>
<comment type="caution">
    <text evidence="6">Lacks conserved residue(s) required for the propagation of feature annotation.</text>
</comment>
<dbReference type="PANTHER" id="PTHR43741:SF4">
    <property type="entry name" value="FMN-DEPENDENT NADH:QUINONE OXIDOREDUCTASE"/>
    <property type="match status" value="1"/>
</dbReference>
<accession>A0ABS3S646</accession>
<dbReference type="InterPro" id="IPR029039">
    <property type="entry name" value="Flavoprotein-like_sf"/>
</dbReference>
<dbReference type="Gene3D" id="3.40.50.360">
    <property type="match status" value="1"/>
</dbReference>
<dbReference type="EC" id="1.6.5.-" evidence="6"/>
<name>A0ABS3S646_9ACTN</name>
<dbReference type="PANTHER" id="PTHR43741">
    <property type="entry name" value="FMN-DEPENDENT NADH-AZOREDUCTASE 1"/>
    <property type="match status" value="1"/>
</dbReference>
<keyword evidence="4 6" id="KW-0520">NAD</keyword>
<comment type="similarity">
    <text evidence="6">Belongs to the azoreductase type 1 family.</text>
</comment>
<evidence type="ECO:0000313" key="8">
    <source>
        <dbReference type="EMBL" id="MBO2464447.1"/>
    </source>
</evidence>
<evidence type="ECO:0000256" key="5">
    <source>
        <dbReference type="ARBA" id="ARBA00048542"/>
    </source>
</evidence>
<comment type="subunit">
    <text evidence="6">Homodimer.</text>
</comment>
<comment type="function">
    <text evidence="6">Quinone reductase that provides resistance to thiol-specific stress caused by electrophilic quinones.</text>
</comment>
<evidence type="ECO:0000256" key="4">
    <source>
        <dbReference type="ARBA" id="ARBA00023027"/>
    </source>
</evidence>
<evidence type="ECO:0000256" key="1">
    <source>
        <dbReference type="ARBA" id="ARBA00022630"/>
    </source>
</evidence>
<evidence type="ECO:0000259" key="7">
    <source>
        <dbReference type="Pfam" id="PF02525"/>
    </source>
</evidence>